<evidence type="ECO:0000313" key="2">
    <source>
        <dbReference type="Proteomes" id="UP000000268"/>
    </source>
</evidence>
<name>A8ZR18_ACAM1</name>
<gene>
    <name evidence="1" type="ordered locus">AM1_H0104</name>
</gene>
<dbReference type="EMBL" id="CP000845">
    <property type="protein sequence ID" value="ABW33454.1"/>
    <property type="molecule type" value="Genomic_DNA"/>
</dbReference>
<protein>
    <submittedName>
        <fullName evidence="1">Uncharacterized protein</fullName>
    </submittedName>
</protein>
<dbReference type="KEGG" id="amr:AM1_H0104"/>
<evidence type="ECO:0000313" key="1">
    <source>
        <dbReference type="EMBL" id="ABW33454.1"/>
    </source>
</evidence>
<sequence>MRCKWVDMSGVEAVACIAWEVTFTKDADLISGKATNQY</sequence>
<proteinExistence type="predicted"/>
<dbReference type="Proteomes" id="UP000000268">
    <property type="component" value="Plasmid pREB8"/>
</dbReference>
<geneLocation type="plasmid" evidence="1 2">
    <name>pREB8</name>
</geneLocation>
<organism evidence="1 2">
    <name type="scientific">Acaryochloris marina (strain MBIC 11017)</name>
    <dbReference type="NCBI Taxonomy" id="329726"/>
    <lineage>
        <taxon>Bacteria</taxon>
        <taxon>Bacillati</taxon>
        <taxon>Cyanobacteriota</taxon>
        <taxon>Cyanophyceae</taxon>
        <taxon>Acaryochloridales</taxon>
        <taxon>Acaryochloridaceae</taxon>
        <taxon>Acaryochloris</taxon>
    </lineage>
</organism>
<dbReference type="AlphaFoldDB" id="A8ZR18"/>
<dbReference type="HOGENOM" id="CLU_3323309_0_0_3"/>
<accession>A8ZR18</accession>
<reference evidence="1 2" key="1">
    <citation type="journal article" date="2008" name="Proc. Natl. Acad. Sci. U.S.A.">
        <title>Niche adaptation and genome expansion in the chlorophyll d-producing cyanobacterium Acaryochloris marina.</title>
        <authorList>
            <person name="Swingley W.D."/>
            <person name="Chen M."/>
            <person name="Cheung P.C."/>
            <person name="Conrad A.L."/>
            <person name="Dejesa L.C."/>
            <person name="Hao J."/>
            <person name="Honchak B.M."/>
            <person name="Karbach L.E."/>
            <person name="Kurdoglu A."/>
            <person name="Lahiri S."/>
            <person name="Mastrian S.D."/>
            <person name="Miyashita H."/>
            <person name="Page L."/>
            <person name="Ramakrishna P."/>
            <person name="Satoh S."/>
            <person name="Sattley W.M."/>
            <person name="Shimada Y."/>
            <person name="Taylor H.L."/>
            <person name="Tomo T."/>
            <person name="Tsuchiya T."/>
            <person name="Wang Z.T."/>
            <person name="Raymond J."/>
            <person name="Mimuro M."/>
            <person name="Blankenship R.E."/>
            <person name="Touchman J.W."/>
        </authorList>
    </citation>
    <scope>NUCLEOTIDE SEQUENCE [LARGE SCALE GENOMIC DNA]</scope>
    <source>
        <strain evidence="2">MBIC 11017</strain>
        <plasmid evidence="2">Plasmid pREB8</plasmid>
    </source>
</reference>
<keyword evidence="1" id="KW-0614">Plasmid</keyword>
<keyword evidence="2" id="KW-1185">Reference proteome</keyword>